<protein>
    <recommendedName>
        <fullName evidence="2">NADH-quinone oxidoreductase subunit J</fullName>
        <ecNumber evidence="2">7.1.1.-</ecNumber>
    </recommendedName>
</protein>
<name>A0A517MV16_9BACT</name>
<dbReference type="EMBL" id="CP036263">
    <property type="protein sequence ID" value="QDS98716.1"/>
    <property type="molecule type" value="Genomic_DNA"/>
</dbReference>
<keyword evidence="2" id="KW-1133">Transmembrane helix</keyword>
<keyword evidence="2" id="KW-0874">Quinone</keyword>
<dbReference type="Pfam" id="PF00499">
    <property type="entry name" value="Oxidored_q3"/>
    <property type="match status" value="1"/>
</dbReference>
<keyword evidence="2" id="KW-0812">Transmembrane</keyword>
<keyword evidence="4" id="KW-1185">Reference proteome</keyword>
<proteinExistence type="inferred from homology"/>
<keyword evidence="2" id="KW-0520">NAD</keyword>
<dbReference type="Gene3D" id="1.20.120.1200">
    <property type="entry name" value="NADH-ubiquinone/plastoquinone oxidoreductase chain 6, subunit NuoJ"/>
    <property type="match status" value="1"/>
</dbReference>
<comment type="function">
    <text evidence="2">NDH-1 shuttles electrons from NADH, via FMN and iron-sulfur (Fe-S) centers, to quinones in the respiratory chain. Couples the redox reaction to proton translocation (for every two electrons transferred, four hydrogen ions are translocated across the cytoplasmic membrane), and thus conserves the redox energy in a proton gradient.</text>
</comment>
<keyword evidence="2" id="KW-0472">Membrane</keyword>
<comment type="similarity">
    <text evidence="1 2">Belongs to the complex I subunit 6 family.</text>
</comment>
<evidence type="ECO:0000313" key="3">
    <source>
        <dbReference type="EMBL" id="QDS98716.1"/>
    </source>
</evidence>
<dbReference type="KEGG" id="amob:HG15A2_19980"/>
<dbReference type="GO" id="GO:0016491">
    <property type="term" value="F:oxidoreductase activity"/>
    <property type="evidence" value="ECO:0007669"/>
    <property type="project" value="UniProtKB-KW"/>
</dbReference>
<evidence type="ECO:0000256" key="1">
    <source>
        <dbReference type="ARBA" id="ARBA00005698"/>
    </source>
</evidence>
<feature type="transmembrane region" description="Helical" evidence="2">
    <location>
        <begin position="62"/>
        <end position="80"/>
    </location>
</feature>
<sequence>MDAIYWPSFFFLLFGLLACGFAVAVLLATNIVRMAFYLIMSLSATSGLFFLAGADFVGAMQLMIYVGGTLVLLIFGVMLTSQERFVEMKTMAGDWIFGFLAGGALLVTLCWVAFSVPAWRGIDRAAAEQLQVEPTVAPLAMGLLGARTDEGGEHGYLLFFEIVSVHLLVVLVGAAYLARAKISRGTAAERTSHVEPGAALPK</sequence>
<feature type="transmembrane region" description="Helical" evidence="2">
    <location>
        <begin position="92"/>
        <end position="114"/>
    </location>
</feature>
<dbReference type="GO" id="GO:0048038">
    <property type="term" value="F:quinone binding"/>
    <property type="evidence" value="ECO:0007669"/>
    <property type="project" value="UniProtKB-UniRule"/>
</dbReference>
<reference evidence="3 4" key="1">
    <citation type="submission" date="2019-02" db="EMBL/GenBank/DDBJ databases">
        <title>Deep-cultivation of Planctomycetes and their phenomic and genomic characterization uncovers novel biology.</title>
        <authorList>
            <person name="Wiegand S."/>
            <person name="Jogler M."/>
            <person name="Boedeker C."/>
            <person name="Pinto D."/>
            <person name="Vollmers J."/>
            <person name="Rivas-Marin E."/>
            <person name="Kohn T."/>
            <person name="Peeters S.H."/>
            <person name="Heuer A."/>
            <person name="Rast P."/>
            <person name="Oberbeckmann S."/>
            <person name="Bunk B."/>
            <person name="Jeske O."/>
            <person name="Meyerdierks A."/>
            <person name="Storesund J.E."/>
            <person name="Kallscheuer N."/>
            <person name="Luecker S."/>
            <person name="Lage O.M."/>
            <person name="Pohl T."/>
            <person name="Merkel B.J."/>
            <person name="Hornburger P."/>
            <person name="Mueller R.-W."/>
            <person name="Bruemmer F."/>
            <person name="Labrenz M."/>
            <person name="Spormann A.M."/>
            <person name="Op den Camp H."/>
            <person name="Overmann J."/>
            <person name="Amann R."/>
            <person name="Jetten M.S.M."/>
            <person name="Mascher T."/>
            <person name="Medema M.H."/>
            <person name="Devos D.P."/>
            <person name="Kaster A.-K."/>
            <person name="Ovreas L."/>
            <person name="Rohde M."/>
            <person name="Galperin M.Y."/>
            <person name="Jogler C."/>
        </authorList>
    </citation>
    <scope>NUCLEOTIDE SEQUENCE [LARGE SCALE GENOMIC DNA]</scope>
    <source>
        <strain evidence="3 4">HG15A2</strain>
    </source>
</reference>
<accession>A0A517MV16</accession>
<organism evidence="3 4">
    <name type="scientific">Adhaeretor mobilis</name>
    <dbReference type="NCBI Taxonomy" id="1930276"/>
    <lineage>
        <taxon>Bacteria</taxon>
        <taxon>Pseudomonadati</taxon>
        <taxon>Planctomycetota</taxon>
        <taxon>Planctomycetia</taxon>
        <taxon>Pirellulales</taxon>
        <taxon>Lacipirellulaceae</taxon>
        <taxon>Adhaeretor</taxon>
    </lineage>
</organism>
<dbReference type="GO" id="GO:0005886">
    <property type="term" value="C:plasma membrane"/>
    <property type="evidence" value="ECO:0007669"/>
    <property type="project" value="UniProtKB-SubCell"/>
</dbReference>
<dbReference type="Proteomes" id="UP000319852">
    <property type="component" value="Chromosome"/>
</dbReference>
<dbReference type="RefSeq" id="WP_218932441.1">
    <property type="nucleotide sequence ID" value="NZ_CP036263.1"/>
</dbReference>
<dbReference type="AlphaFoldDB" id="A0A517MV16"/>
<comment type="catalytic activity">
    <reaction evidence="2">
        <text>a quinone + NADH + 5 H(+)(in) = a quinol + NAD(+) + 4 H(+)(out)</text>
        <dbReference type="Rhea" id="RHEA:57888"/>
        <dbReference type="ChEBI" id="CHEBI:15378"/>
        <dbReference type="ChEBI" id="CHEBI:24646"/>
        <dbReference type="ChEBI" id="CHEBI:57540"/>
        <dbReference type="ChEBI" id="CHEBI:57945"/>
        <dbReference type="ChEBI" id="CHEBI:132124"/>
    </reaction>
</comment>
<evidence type="ECO:0000313" key="4">
    <source>
        <dbReference type="Proteomes" id="UP000319852"/>
    </source>
</evidence>
<dbReference type="PANTHER" id="PTHR33269">
    <property type="entry name" value="NADH-UBIQUINONE OXIDOREDUCTASE CHAIN 6"/>
    <property type="match status" value="1"/>
</dbReference>
<feature type="transmembrane region" description="Helical" evidence="2">
    <location>
        <begin position="6"/>
        <end position="28"/>
    </location>
</feature>
<dbReference type="InterPro" id="IPR042106">
    <property type="entry name" value="Nuo/plastoQ_OxRdtase_6_NuoJ"/>
</dbReference>
<dbReference type="GO" id="GO:0008137">
    <property type="term" value="F:NADH dehydrogenase (ubiquinone) activity"/>
    <property type="evidence" value="ECO:0007669"/>
    <property type="project" value="UniProtKB-UniRule"/>
</dbReference>
<dbReference type="EC" id="7.1.1.-" evidence="2"/>
<feature type="transmembrane region" description="Helical" evidence="2">
    <location>
        <begin position="156"/>
        <end position="178"/>
    </location>
</feature>
<dbReference type="InterPro" id="IPR001457">
    <property type="entry name" value="NADH_UbQ/plastoQ_OxRdtase_su6"/>
</dbReference>
<gene>
    <name evidence="3" type="primary">nuoJ</name>
    <name evidence="3" type="ORF">HG15A2_19980</name>
</gene>
<keyword evidence="2" id="KW-1003">Cell membrane</keyword>
<comment type="subcellular location">
    <subcellularLocation>
        <location evidence="2">Cell membrane</location>
        <topology evidence="2">Multi-pass membrane protein</topology>
    </subcellularLocation>
</comment>
<feature type="transmembrane region" description="Helical" evidence="2">
    <location>
        <begin position="35"/>
        <end position="56"/>
    </location>
</feature>
<dbReference type="PANTHER" id="PTHR33269:SF17">
    <property type="entry name" value="NADH-UBIQUINONE OXIDOREDUCTASE CHAIN 6"/>
    <property type="match status" value="1"/>
</dbReference>
<evidence type="ECO:0000256" key="2">
    <source>
        <dbReference type="RuleBase" id="RU004429"/>
    </source>
</evidence>
<keyword evidence="3" id="KW-0560">Oxidoreductase</keyword>